<dbReference type="AlphaFoldDB" id="A0AAD9S3N2"/>
<feature type="compositionally biased region" description="Basic and acidic residues" evidence="1">
    <location>
        <begin position="112"/>
        <end position="128"/>
    </location>
</feature>
<keyword evidence="3" id="KW-1185">Reference proteome</keyword>
<accession>A0AAD9S3N2</accession>
<feature type="compositionally biased region" description="Basic residues" evidence="1">
    <location>
        <begin position="13"/>
        <end position="22"/>
    </location>
</feature>
<dbReference type="EMBL" id="JAUJFL010000008">
    <property type="protein sequence ID" value="KAK2598388.1"/>
    <property type="molecule type" value="Genomic_DNA"/>
</dbReference>
<protein>
    <submittedName>
        <fullName evidence="2">Uncharacterized protein</fullName>
    </submittedName>
</protein>
<organism evidence="2 3">
    <name type="scientific">Phomopsis amygdali</name>
    <name type="common">Fusicoccum amygdali</name>
    <dbReference type="NCBI Taxonomy" id="1214568"/>
    <lineage>
        <taxon>Eukaryota</taxon>
        <taxon>Fungi</taxon>
        <taxon>Dikarya</taxon>
        <taxon>Ascomycota</taxon>
        <taxon>Pezizomycotina</taxon>
        <taxon>Sordariomycetes</taxon>
        <taxon>Sordariomycetidae</taxon>
        <taxon>Diaporthales</taxon>
        <taxon>Diaporthaceae</taxon>
        <taxon>Diaporthe</taxon>
    </lineage>
</organism>
<sequence>MGQAQSHVAKSTRFLHRRKPKTASREQSQENSMQSSSPPPEADGSSARIDHPSPRATQSSTTADIAPIPASPQAGSHGETMTGTSDEDGDEDGKQTSHAPDGRIVKKPTQQDVDKPTTSRPAIKREYTPPHRVRIETYTAWRTENIFGNLHVHVTRTLNTVREQQMESTRGGAAAQLENFIYQAADRCTMALEYLVSHFSTRFFDHAGPENLVNMMTMIETDACALDDLLPRQLNFSNHGYAIEMKLIQMQSHIEDLAEVAKRIREDGVRVEEDEEADADGDTDPDAKGEKDHGDDMSC</sequence>
<evidence type="ECO:0000313" key="3">
    <source>
        <dbReference type="Proteomes" id="UP001265746"/>
    </source>
</evidence>
<feature type="region of interest" description="Disordered" evidence="1">
    <location>
        <begin position="1"/>
        <end position="128"/>
    </location>
</feature>
<feature type="compositionally biased region" description="Acidic residues" evidence="1">
    <location>
        <begin position="272"/>
        <end position="284"/>
    </location>
</feature>
<feature type="compositionally biased region" description="Basic and acidic residues" evidence="1">
    <location>
        <begin position="92"/>
        <end position="104"/>
    </location>
</feature>
<reference evidence="2" key="1">
    <citation type="submission" date="2023-06" db="EMBL/GenBank/DDBJ databases">
        <authorList>
            <person name="Noh H."/>
        </authorList>
    </citation>
    <scope>NUCLEOTIDE SEQUENCE</scope>
    <source>
        <strain evidence="2">DUCC20226</strain>
    </source>
</reference>
<evidence type="ECO:0000313" key="2">
    <source>
        <dbReference type="EMBL" id="KAK2598388.1"/>
    </source>
</evidence>
<name>A0AAD9S3N2_PHOAM</name>
<dbReference type="Proteomes" id="UP001265746">
    <property type="component" value="Unassembled WGS sequence"/>
</dbReference>
<feature type="region of interest" description="Disordered" evidence="1">
    <location>
        <begin position="266"/>
        <end position="299"/>
    </location>
</feature>
<gene>
    <name evidence="2" type="ORF">N8I77_011808</name>
</gene>
<evidence type="ECO:0000256" key="1">
    <source>
        <dbReference type="SAM" id="MobiDB-lite"/>
    </source>
</evidence>
<comment type="caution">
    <text evidence="2">The sequence shown here is derived from an EMBL/GenBank/DDBJ whole genome shotgun (WGS) entry which is preliminary data.</text>
</comment>
<proteinExistence type="predicted"/>
<feature type="compositionally biased region" description="Basic and acidic residues" evidence="1">
    <location>
        <begin position="285"/>
        <end position="299"/>
    </location>
</feature>